<name>A0A401UPP8_9CLOT</name>
<accession>A0A401UPP8</accession>
<proteinExistence type="predicted"/>
<evidence type="ECO:0000313" key="1">
    <source>
        <dbReference type="EMBL" id="GCD11500.1"/>
    </source>
</evidence>
<evidence type="ECO:0000313" key="2">
    <source>
        <dbReference type="Proteomes" id="UP000287872"/>
    </source>
</evidence>
<dbReference type="Proteomes" id="UP000287872">
    <property type="component" value="Unassembled WGS sequence"/>
</dbReference>
<dbReference type="RefSeq" id="WP_125003378.1">
    <property type="nucleotide sequence ID" value="NZ_BHYK01000019.1"/>
</dbReference>
<dbReference type="AlphaFoldDB" id="A0A401UPP8"/>
<organism evidence="1 2">
    <name type="scientific">Clostridium tagluense</name>
    <dbReference type="NCBI Taxonomy" id="360422"/>
    <lineage>
        <taxon>Bacteria</taxon>
        <taxon>Bacillati</taxon>
        <taxon>Bacillota</taxon>
        <taxon>Clostridia</taxon>
        <taxon>Eubacteriales</taxon>
        <taxon>Clostridiaceae</taxon>
        <taxon>Clostridium</taxon>
    </lineage>
</organism>
<dbReference type="EMBL" id="BHYK01000019">
    <property type="protein sequence ID" value="GCD11500.1"/>
    <property type="molecule type" value="Genomic_DNA"/>
</dbReference>
<reference evidence="1 2" key="1">
    <citation type="submission" date="2018-11" db="EMBL/GenBank/DDBJ databases">
        <title>Genome sequencing and assembly of Clostridium tagluense strain A121.</title>
        <authorList>
            <person name="Murakami T."/>
            <person name="Segawa T."/>
            <person name="Shcherbakova V.A."/>
            <person name="Mori H."/>
            <person name="Yoshimura Y."/>
        </authorList>
    </citation>
    <scope>NUCLEOTIDE SEQUENCE [LARGE SCALE GENOMIC DNA]</scope>
    <source>
        <strain evidence="1 2">A121</strain>
    </source>
</reference>
<sequence>MSNLPYDGFMQKELLVKGQLINSSNNDETTAHCSHSCPKCGVRKCELCEGHSGNHKCSEGHTW</sequence>
<protein>
    <submittedName>
        <fullName evidence="1">Uncharacterized protein</fullName>
    </submittedName>
</protein>
<gene>
    <name evidence="1" type="ORF">Ctaglu_31230</name>
</gene>
<comment type="caution">
    <text evidence="1">The sequence shown here is derived from an EMBL/GenBank/DDBJ whole genome shotgun (WGS) entry which is preliminary data.</text>
</comment>
<keyword evidence="2" id="KW-1185">Reference proteome</keyword>